<proteinExistence type="predicted"/>
<evidence type="ECO:0000313" key="2">
    <source>
        <dbReference type="Proteomes" id="UP000309997"/>
    </source>
</evidence>
<keyword evidence="2" id="KW-1185">Reference proteome</keyword>
<organism evidence="1 2">
    <name type="scientific">Populus alba</name>
    <name type="common">White poplar</name>
    <dbReference type="NCBI Taxonomy" id="43335"/>
    <lineage>
        <taxon>Eukaryota</taxon>
        <taxon>Viridiplantae</taxon>
        <taxon>Streptophyta</taxon>
        <taxon>Embryophyta</taxon>
        <taxon>Tracheophyta</taxon>
        <taxon>Spermatophyta</taxon>
        <taxon>Magnoliopsida</taxon>
        <taxon>eudicotyledons</taxon>
        <taxon>Gunneridae</taxon>
        <taxon>Pentapetalae</taxon>
        <taxon>rosids</taxon>
        <taxon>fabids</taxon>
        <taxon>Malpighiales</taxon>
        <taxon>Salicaceae</taxon>
        <taxon>Saliceae</taxon>
        <taxon>Populus</taxon>
    </lineage>
</organism>
<evidence type="ECO:0000313" key="1">
    <source>
        <dbReference type="EMBL" id="KAL3564917.1"/>
    </source>
</evidence>
<comment type="caution">
    <text evidence="1">The sequence shown here is derived from an EMBL/GenBank/DDBJ whole genome shotgun (WGS) entry which is preliminary data.</text>
</comment>
<gene>
    <name evidence="1" type="ORF">D5086_032963</name>
</gene>
<sequence>MIPFLYPLLVDSAISRRIIFTSDQIGVLESSTWMIRKVPSSHLAHCNQSRFTGNERTIENEILELAMLRRGCNSHGERYILRFHRESILRQSSMCTVKGILMSSSKSSGL</sequence>
<dbReference type="Proteomes" id="UP000309997">
    <property type="component" value="Unassembled WGS sequence"/>
</dbReference>
<dbReference type="EMBL" id="RCHU02000019">
    <property type="protein sequence ID" value="KAL3564917.1"/>
    <property type="molecule type" value="Genomic_DNA"/>
</dbReference>
<protein>
    <submittedName>
        <fullName evidence="1">Uncharacterized protein</fullName>
    </submittedName>
</protein>
<name>A0ACC4AFH2_POPAL</name>
<accession>A0ACC4AFH2</accession>
<reference evidence="1 2" key="1">
    <citation type="journal article" date="2024" name="Plant Biotechnol. J.">
        <title>Genome and CRISPR/Cas9 system of a widespread forest tree (Populus alba) in the world.</title>
        <authorList>
            <person name="Liu Y.J."/>
            <person name="Jiang P.F."/>
            <person name="Han X.M."/>
            <person name="Li X.Y."/>
            <person name="Wang H.M."/>
            <person name="Wang Y.J."/>
            <person name="Wang X.X."/>
            <person name="Zeng Q.Y."/>
        </authorList>
    </citation>
    <scope>NUCLEOTIDE SEQUENCE [LARGE SCALE GENOMIC DNA]</scope>
    <source>
        <strain evidence="2">cv. PAL-ZL1</strain>
    </source>
</reference>